<gene>
    <name evidence="1" type="ORF">QFC22_004916</name>
</gene>
<dbReference type="EMBL" id="JASBWU010000014">
    <property type="protein sequence ID" value="KAJ9116474.1"/>
    <property type="molecule type" value="Genomic_DNA"/>
</dbReference>
<evidence type="ECO:0000313" key="1">
    <source>
        <dbReference type="EMBL" id="KAJ9116474.1"/>
    </source>
</evidence>
<protein>
    <submittedName>
        <fullName evidence="1">Uncharacterized protein</fullName>
    </submittedName>
</protein>
<name>A0ACC2WZC7_9TREE</name>
<reference evidence="1" key="1">
    <citation type="submission" date="2023-04" db="EMBL/GenBank/DDBJ databases">
        <title>Draft Genome sequencing of Naganishia species isolated from polar environments using Oxford Nanopore Technology.</title>
        <authorList>
            <person name="Leo P."/>
            <person name="Venkateswaran K."/>
        </authorList>
    </citation>
    <scope>NUCLEOTIDE SEQUENCE</scope>
    <source>
        <strain evidence="1">MNA-CCFEE 5425</strain>
    </source>
</reference>
<sequence>MPTHTSTHHRKSVQNYGVWFCRPVKYTAERKEDDPHSPHIMLTFQDKSSASFKAAINVKSVGKESRLVYWVNKKLDASILDDYKDLSLGFHPLAGENGLDFIRTQGLLVFEDGILLEHDVPGKDNDVVDKLTPLLDRSIKEKATIYIFGARFGDGKGIHDIHMNQGSLPRYENGVYMDGGVFFHFEKDDTWQGVFLAFASQRVPTDDETGLALPGSKSLAEMAKKT</sequence>
<keyword evidence="2" id="KW-1185">Reference proteome</keyword>
<accession>A0ACC2WZC7</accession>
<dbReference type="Proteomes" id="UP001243375">
    <property type="component" value="Unassembled WGS sequence"/>
</dbReference>
<comment type="caution">
    <text evidence="1">The sequence shown here is derived from an EMBL/GenBank/DDBJ whole genome shotgun (WGS) entry which is preliminary data.</text>
</comment>
<organism evidence="1 2">
    <name type="scientific">Naganishia vaughanmartiniae</name>
    <dbReference type="NCBI Taxonomy" id="1424756"/>
    <lineage>
        <taxon>Eukaryota</taxon>
        <taxon>Fungi</taxon>
        <taxon>Dikarya</taxon>
        <taxon>Basidiomycota</taxon>
        <taxon>Agaricomycotina</taxon>
        <taxon>Tremellomycetes</taxon>
        <taxon>Filobasidiales</taxon>
        <taxon>Filobasidiaceae</taxon>
        <taxon>Naganishia</taxon>
    </lineage>
</organism>
<evidence type="ECO:0000313" key="2">
    <source>
        <dbReference type="Proteomes" id="UP001243375"/>
    </source>
</evidence>
<proteinExistence type="predicted"/>